<comment type="caution">
    <text evidence="9">The sequence shown here is derived from an EMBL/GenBank/DDBJ whole genome shotgun (WGS) entry which is preliminary data.</text>
</comment>
<comment type="subcellular location">
    <subcellularLocation>
        <location evidence="1">Membrane</location>
        <topology evidence="1">Multi-pass membrane protein</topology>
    </subcellularLocation>
</comment>
<reference evidence="9" key="2">
    <citation type="journal article" date="2023" name="BMC Genomics">
        <title>Pest status, molecular evolution, and epigenetic factors derived from the genome assembly of Frankliniella fusca, a thysanopteran phytovirus vector.</title>
        <authorList>
            <person name="Catto M.A."/>
            <person name="Labadie P.E."/>
            <person name="Jacobson A.L."/>
            <person name="Kennedy G.G."/>
            <person name="Srinivasan R."/>
            <person name="Hunt B.G."/>
        </authorList>
    </citation>
    <scope>NUCLEOTIDE SEQUENCE</scope>
    <source>
        <strain evidence="9">PL_HMW_Pooled</strain>
    </source>
</reference>
<feature type="region of interest" description="Disordered" evidence="6">
    <location>
        <begin position="202"/>
        <end position="245"/>
    </location>
</feature>
<feature type="region of interest" description="Disordered" evidence="6">
    <location>
        <begin position="1"/>
        <end position="45"/>
    </location>
</feature>
<feature type="transmembrane region" description="Helical" evidence="7">
    <location>
        <begin position="648"/>
        <end position="669"/>
    </location>
</feature>
<dbReference type="Proteomes" id="UP001219518">
    <property type="component" value="Unassembled WGS sequence"/>
</dbReference>
<reference evidence="9" key="1">
    <citation type="submission" date="2021-07" db="EMBL/GenBank/DDBJ databases">
        <authorList>
            <person name="Catto M.A."/>
            <person name="Jacobson A."/>
            <person name="Kennedy G."/>
            <person name="Labadie P."/>
            <person name="Hunt B.G."/>
            <person name="Srinivasan R."/>
        </authorList>
    </citation>
    <scope>NUCLEOTIDE SEQUENCE</scope>
    <source>
        <strain evidence="9">PL_HMW_Pooled</strain>
        <tissue evidence="9">Head</tissue>
    </source>
</reference>
<feature type="compositionally biased region" description="Polar residues" evidence="6">
    <location>
        <begin position="233"/>
        <end position="243"/>
    </location>
</feature>
<dbReference type="GO" id="GO:0015297">
    <property type="term" value="F:antiporter activity"/>
    <property type="evidence" value="ECO:0007669"/>
    <property type="project" value="InterPro"/>
</dbReference>
<dbReference type="PANTHER" id="PTHR31102:SF1">
    <property type="entry name" value="CATION_H+ EXCHANGER DOMAIN-CONTAINING PROTEIN"/>
    <property type="match status" value="1"/>
</dbReference>
<keyword evidence="5 7" id="KW-0472">Membrane</keyword>
<feature type="compositionally biased region" description="Basic residues" evidence="6">
    <location>
        <begin position="99"/>
        <end position="108"/>
    </location>
</feature>
<dbReference type="EMBL" id="JAHWGI010000292">
    <property type="protein sequence ID" value="KAK3912192.1"/>
    <property type="molecule type" value="Genomic_DNA"/>
</dbReference>
<evidence type="ECO:0000256" key="6">
    <source>
        <dbReference type="SAM" id="MobiDB-lite"/>
    </source>
</evidence>
<feature type="transmembrane region" description="Helical" evidence="7">
    <location>
        <begin position="285"/>
        <end position="305"/>
    </location>
</feature>
<sequence length="741" mass="78956">MTAGVTTTTTAATTAATARPAGRGAGPGPGPGPGPGGTGAAAAGRRVRKLGLPRLQLGLHVEPAALLQHQRELRQLASGPLSADLQPPQTLPDPGARGRGQRRSRPRRPTPAPVFQTPPVRADSPTSTYTVKRFLVIKYEADDNGALPPPLNTSSGAPATGSVTMEEPQPPPPPQGETPASVLNPTYERTADRVADYVASNGGLSASAPAPAHSKHAPKKQLRRGSMHPSAHNGAQQADSGTTFPEDEHGDKCCFTIMCGKWMHCLGSSLRGMLAHPLCPSKAWLARYFAMIMIGILFLGTAILVIGGNGWFQIISAVVVAQLVGIFLNKATSLPPLLGMLLVGVCVRQLGYIEYFSARHEALIYLARSWALVTLMLRTGFHLDAGGARRPSPMMLGLAIIPGLVEFACTAALAVWVLDMPVQFALLSGIIMAAACPSILMPCFSMMGAGRSVQAVLVAVTCLNDMIVIVAFGIVMAIIFSFAGDTLPYVLLHRIMGVGCGLLLGIVCGVFIRYVPDRFDPQVMTIRSLMMGSVGLFSMLGFAKIGFFGGGPAACIVAAWVASRGWRTQSEDSDDRGNPVATVFDVMWRIMQPVMFCLIGADLEISKTSYTMEKLLWSVGVLLVVWLVRIVVSIAVTAYGDLSIKERLYVTLAWVPKAGVQAALCPLALDQARYRRDTGDILRQSRDVMLFVLLAVVITAPLSAALLSRRGLVNVLLPSRRPSTVSRQGLQQQQLQPQPQA</sequence>
<evidence type="ECO:0000313" key="9">
    <source>
        <dbReference type="EMBL" id="KAK3912192.1"/>
    </source>
</evidence>
<dbReference type="InterPro" id="IPR051843">
    <property type="entry name" value="CPA1_transporter"/>
</dbReference>
<feature type="transmembrane region" description="Helical" evidence="7">
    <location>
        <begin position="311"/>
        <end position="328"/>
    </location>
</feature>
<feature type="transmembrane region" description="Helical" evidence="7">
    <location>
        <begin position="615"/>
        <end position="636"/>
    </location>
</feature>
<keyword evidence="3 7" id="KW-0812">Transmembrane</keyword>
<feature type="transmembrane region" description="Helical" evidence="7">
    <location>
        <begin position="395"/>
        <end position="418"/>
    </location>
</feature>
<name>A0AAE1GZU6_9NEOP</name>
<dbReference type="Pfam" id="PF00999">
    <property type="entry name" value="Na_H_Exchanger"/>
    <property type="match status" value="1"/>
</dbReference>
<feature type="compositionally biased region" description="Low complexity" evidence="6">
    <location>
        <begin position="1"/>
        <end position="22"/>
    </location>
</feature>
<proteinExistence type="inferred from homology"/>
<dbReference type="AlphaFoldDB" id="A0AAE1GZU6"/>
<evidence type="ECO:0000256" key="2">
    <source>
        <dbReference type="ARBA" id="ARBA00007367"/>
    </source>
</evidence>
<feature type="transmembrane region" description="Helical" evidence="7">
    <location>
        <begin position="424"/>
        <end position="444"/>
    </location>
</feature>
<feature type="transmembrane region" description="Helical" evidence="7">
    <location>
        <begin position="337"/>
        <end position="356"/>
    </location>
</feature>
<dbReference type="PANTHER" id="PTHR31102">
    <property type="match status" value="1"/>
</dbReference>
<feature type="transmembrane region" description="Helical" evidence="7">
    <location>
        <begin position="690"/>
        <end position="708"/>
    </location>
</feature>
<evidence type="ECO:0000256" key="3">
    <source>
        <dbReference type="ARBA" id="ARBA00022692"/>
    </source>
</evidence>
<dbReference type="GO" id="GO:1902600">
    <property type="term" value="P:proton transmembrane transport"/>
    <property type="evidence" value="ECO:0007669"/>
    <property type="project" value="InterPro"/>
</dbReference>
<evidence type="ECO:0000256" key="5">
    <source>
        <dbReference type="ARBA" id="ARBA00023136"/>
    </source>
</evidence>
<protein>
    <submittedName>
        <fullName evidence="9">Sodium/hydrogen exchanger 9B2</fullName>
    </submittedName>
</protein>
<evidence type="ECO:0000313" key="10">
    <source>
        <dbReference type="Proteomes" id="UP001219518"/>
    </source>
</evidence>
<feature type="compositionally biased region" description="Basic residues" evidence="6">
    <location>
        <begin position="213"/>
        <end position="226"/>
    </location>
</feature>
<keyword evidence="4 7" id="KW-1133">Transmembrane helix</keyword>
<feature type="domain" description="Cation/H+ exchanger transmembrane" evidence="8">
    <location>
        <begin position="319"/>
        <end position="699"/>
    </location>
</feature>
<feature type="region of interest" description="Disordered" evidence="6">
    <location>
        <begin position="143"/>
        <end position="182"/>
    </location>
</feature>
<feature type="transmembrane region" description="Helical" evidence="7">
    <location>
        <begin position="456"/>
        <end position="483"/>
    </location>
</feature>
<feature type="transmembrane region" description="Helical" evidence="7">
    <location>
        <begin position="495"/>
        <end position="515"/>
    </location>
</feature>
<feature type="region of interest" description="Disordered" evidence="6">
    <location>
        <begin position="79"/>
        <end position="126"/>
    </location>
</feature>
<keyword evidence="10" id="KW-1185">Reference proteome</keyword>
<dbReference type="InterPro" id="IPR006153">
    <property type="entry name" value="Cation/H_exchanger_TM"/>
</dbReference>
<evidence type="ECO:0000256" key="1">
    <source>
        <dbReference type="ARBA" id="ARBA00004141"/>
    </source>
</evidence>
<dbReference type="GO" id="GO:0016020">
    <property type="term" value="C:membrane"/>
    <property type="evidence" value="ECO:0007669"/>
    <property type="project" value="UniProtKB-SubCell"/>
</dbReference>
<feature type="compositionally biased region" description="Polar residues" evidence="6">
    <location>
        <begin position="152"/>
        <end position="163"/>
    </location>
</feature>
<comment type="similarity">
    <text evidence="2">Belongs to the monovalent cation:proton antiporter 1 (CPA1) transporter (TC 2.A.36) family.</text>
</comment>
<feature type="transmembrane region" description="Helical" evidence="7">
    <location>
        <begin position="536"/>
        <end position="562"/>
    </location>
</feature>
<evidence type="ECO:0000256" key="4">
    <source>
        <dbReference type="ARBA" id="ARBA00022989"/>
    </source>
</evidence>
<organism evidence="9 10">
    <name type="scientific">Frankliniella fusca</name>
    <dbReference type="NCBI Taxonomy" id="407009"/>
    <lineage>
        <taxon>Eukaryota</taxon>
        <taxon>Metazoa</taxon>
        <taxon>Ecdysozoa</taxon>
        <taxon>Arthropoda</taxon>
        <taxon>Hexapoda</taxon>
        <taxon>Insecta</taxon>
        <taxon>Pterygota</taxon>
        <taxon>Neoptera</taxon>
        <taxon>Paraneoptera</taxon>
        <taxon>Thysanoptera</taxon>
        <taxon>Terebrantia</taxon>
        <taxon>Thripoidea</taxon>
        <taxon>Thripidae</taxon>
        <taxon>Frankliniella</taxon>
    </lineage>
</organism>
<gene>
    <name evidence="9" type="ORF">KUF71_021762</name>
</gene>
<evidence type="ECO:0000256" key="7">
    <source>
        <dbReference type="SAM" id="Phobius"/>
    </source>
</evidence>
<evidence type="ECO:0000259" key="8">
    <source>
        <dbReference type="Pfam" id="PF00999"/>
    </source>
</evidence>
<accession>A0AAE1GZU6</accession>